<dbReference type="CDD" id="cd05120">
    <property type="entry name" value="APH_ChoK_like"/>
    <property type="match status" value="1"/>
</dbReference>
<dbReference type="SUPFAM" id="SSF56112">
    <property type="entry name" value="Protein kinase-like (PK-like)"/>
    <property type="match status" value="1"/>
</dbReference>
<name>A0A6A5K1S2_9PLEO</name>
<evidence type="ECO:0000313" key="2">
    <source>
        <dbReference type="EMBL" id="KAF1828384.1"/>
    </source>
</evidence>
<proteinExistence type="predicted"/>
<protein>
    <recommendedName>
        <fullName evidence="1">Aminoglycoside phosphotransferase domain-containing protein</fullName>
    </recommendedName>
</protein>
<evidence type="ECO:0000313" key="3">
    <source>
        <dbReference type="Proteomes" id="UP000800040"/>
    </source>
</evidence>
<dbReference type="Gene3D" id="3.90.1200.10">
    <property type="match status" value="1"/>
</dbReference>
<dbReference type="OrthoDB" id="2906425at2759"/>
<accession>A0A6A5K1S2</accession>
<dbReference type="Proteomes" id="UP000800040">
    <property type="component" value="Unassembled WGS sequence"/>
</dbReference>
<dbReference type="Pfam" id="PF01636">
    <property type="entry name" value="APH"/>
    <property type="match status" value="1"/>
</dbReference>
<feature type="domain" description="Aminoglycoside phosphotransferase" evidence="1">
    <location>
        <begin position="88"/>
        <end position="273"/>
    </location>
</feature>
<reference evidence="2" key="1">
    <citation type="submission" date="2020-01" db="EMBL/GenBank/DDBJ databases">
        <authorList>
            <consortium name="DOE Joint Genome Institute"/>
            <person name="Haridas S."/>
            <person name="Albert R."/>
            <person name="Binder M."/>
            <person name="Bloem J."/>
            <person name="Labutti K."/>
            <person name="Salamov A."/>
            <person name="Andreopoulos B."/>
            <person name="Baker S.E."/>
            <person name="Barry K."/>
            <person name="Bills G."/>
            <person name="Bluhm B.H."/>
            <person name="Cannon C."/>
            <person name="Castanera R."/>
            <person name="Culley D.E."/>
            <person name="Daum C."/>
            <person name="Ezra D."/>
            <person name="Gonzalez J.B."/>
            <person name="Henrissat B."/>
            <person name="Kuo A."/>
            <person name="Liang C."/>
            <person name="Lipzen A."/>
            <person name="Lutzoni F."/>
            <person name="Magnuson J."/>
            <person name="Mondo S."/>
            <person name="Nolan M."/>
            <person name="Ohm R."/>
            <person name="Pangilinan J."/>
            <person name="Park H.-J."/>
            <person name="Ramirez L."/>
            <person name="Alfaro M."/>
            <person name="Sun H."/>
            <person name="Tritt A."/>
            <person name="Yoshinaga Y."/>
            <person name="Zwiers L.-H."/>
            <person name="Turgeon B.G."/>
            <person name="Goodwin S.B."/>
            <person name="Spatafora J.W."/>
            <person name="Crous P.W."/>
            <person name="Grigoriev I.V."/>
        </authorList>
    </citation>
    <scope>NUCLEOTIDE SEQUENCE</scope>
    <source>
        <strain evidence="2">P77</strain>
    </source>
</reference>
<dbReference type="InterPro" id="IPR051678">
    <property type="entry name" value="AGP_Transferase"/>
</dbReference>
<dbReference type="InterPro" id="IPR002575">
    <property type="entry name" value="Aminoglycoside_PTrfase"/>
</dbReference>
<sequence>MFLSSQGSQINLRSATNLAYVSLPLCHLHLHRTIVQLPNLHRDPSRLLVPSAMSSTPPAFPGRAIQPLAKRAQKSNDSIFIKYGTRHEVQREVDTIFFIQRNTSIPVPTVIESHVQESGSWFSMVLIPGLPLTDTWTRMSEEAQATTQRDLSNYLSELRAIHPPEPSYIGSCIGGSAYDHRLNNGLPCGPFTSVSEFHNVLVAPVARCPRPELAVSYRQQLADDHEVIFTHADLCGDHILVEPSTGKITGIVDWEMAGWWPAYWEYTKSLFGNRYMQWWKVLVGKVLDPYPSELRIERILQQF</sequence>
<dbReference type="PANTHER" id="PTHR21310:SF58">
    <property type="entry name" value="AMINOGLYCOSIDE PHOSPHOTRANSFERASE DOMAIN-CONTAINING PROTEIN"/>
    <property type="match status" value="1"/>
</dbReference>
<dbReference type="PANTHER" id="PTHR21310">
    <property type="entry name" value="AMINOGLYCOSIDE PHOSPHOTRANSFERASE-RELATED-RELATED"/>
    <property type="match status" value="1"/>
</dbReference>
<dbReference type="AlphaFoldDB" id="A0A6A5K1S2"/>
<dbReference type="InterPro" id="IPR011009">
    <property type="entry name" value="Kinase-like_dom_sf"/>
</dbReference>
<keyword evidence="3" id="KW-1185">Reference proteome</keyword>
<gene>
    <name evidence="2" type="ORF">BDW02DRAFT_574912</name>
</gene>
<organism evidence="2 3">
    <name type="scientific">Decorospora gaudefroyi</name>
    <dbReference type="NCBI Taxonomy" id="184978"/>
    <lineage>
        <taxon>Eukaryota</taxon>
        <taxon>Fungi</taxon>
        <taxon>Dikarya</taxon>
        <taxon>Ascomycota</taxon>
        <taxon>Pezizomycotina</taxon>
        <taxon>Dothideomycetes</taxon>
        <taxon>Pleosporomycetidae</taxon>
        <taxon>Pleosporales</taxon>
        <taxon>Pleosporineae</taxon>
        <taxon>Pleosporaceae</taxon>
        <taxon>Decorospora</taxon>
    </lineage>
</organism>
<evidence type="ECO:0000259" key="1">
    <source>
        <dbReference type="Pfam" id="PF01636"/>
    </source>
</evidence>
<dbReference type="EMBL" id="ML975558">
    <property type="protein sequence ID" value="KAF1828384.1"/>
    <property type="molecule type" value="Genomic_DNA"/>
</dbReference>